<feature type="region of interest" description="Disordered" evidence="6">
    <location>
        <begin position="1"/>
        <end position="20"/>
    </location>
</feature>
<comment type="caution">
    <text evidence="9">The sequence shown here is derived from an EMBL/GenBank/DDBJ whole genome shotgun (WGS) entry which is preliminary data.</text>
</comment>
<comment type="cofactor">
    <cofactor evidence="1">
        <name>FAD</name>
        <dbReference type="ChEBI" id="CHEBI:57692"/>
    </cofactor>
</comment>
<sequence length="478" mass="52631">MERSGGRAPPFQLHTSPEGEKPIKIFEMHEMREPTPDRPIVNTTVLGQQPHEAILRSVIESDYGVTVEVGAALVSLVQHPDSVTVVLDHHDGEQETAKFDWVIGADGARGVVRKQLGLTFLGETREGDKFVIGDIFVKSGLEGRFCRSWGTNADRQINLLTFEKHEDRYTFICGGVNLDCDKMSSSREAWVEMFYDVTGRRDVVFGEVIWMGTWRPNIRMANKFGEGRVFIVGDAAHVHSPTGAQGMNSCVQDAINLGWKIALVHKKLSPPTLLESYTAERLPVIASMLGRTTELLNNTYKAETANSGLGRPLEMHQLGVNYRGSDIVVDRLGQPATVDPYRSGLDGGPSRAGDRAPDAPDLVEASDANIKSLFDVFRPTHHTVLVFGREGLDNVLSLVGKYPREVVKTAVICPPDSGATEANTQQGVDFTFVDEKGYAHKHYGIEKSSVVVVRPDGYVGAVVDDHEGLQQYFSKIFV</sequence>
<feature type="region of interest" description="Disordered" evidence="6">
    <location>
        <begin position="338"/>
        <end position="359"/>
    </location>
</feature>
<dbReference type="PANTHER" id="PTHR43004">
    <property type="entry name" value="TRK SYSTEM POTASSIUM UPTAKE PROTEIN"/>
    <property type="match status" value="1"/>
</dbReference>
<name>A0ABR3FQW8_9AGAR</name>
<evidence type="ECO:0000256" key="2">
    <source>
        <dbReference type="ARBA" id="ARBA00007801"/>
    </source>
</evidence>
<keyword evidence="4" id="KW-0274">FAD</keyword>
<dbReference type="Gene3D" id="3.50.50.60">
    <property type="entry name" value="FAD/NAD(P)-binding domain"/>
    <property type="match status" value="1"/>
</dbReference>
<dbReference type="Pfam" id="PF07976">
    <property type="entry name" value="Phe_hydrox_dim"/>
    <property type="match status" value="1"/>
</dbReference>
<evidence type="ECO:0008006" key="11">
    <source>
        <dbReference type="Google" id="ProtNLM"/>
    </source>
</evidence>
<dbReference type="EMBL" id="JBAHYK010000133">
    <property type="protein sequence ID" value="KAL0577855.1"/>
    <property type="molecule type" value="Genomic_DNA"/>
</dbReference>
<dbReference type="InterPro" id="IPR002938">
    <property type="entry name" value="FAD-bd"/>
</dbReference>
<dbReference type="SUPFAM" id="SSF51905">
    <property type="entry name" value="FAD/NAD(P)-binding domain"/>
    <property type="match status" value="1"/>
</dbReference>
<evidence type="ECO:0000256" key="4">
    <source>
        <dbReference type="ARBA" id="ARBA00022827"/>
    </source>
</evidence>
<dbReference type="SUPFAM" id="SSF52833">
    <property type="entry name" value="Thioredoxin-like"/>
    <property type="match status" value="1"/>
</dbReference>
<evidence type="ECO:0000256" key="1">
    <source>
        <dbReference type="ARBA" id="ARBA00001974"/>
    </source>
</evidence>
<dbReference type="PRINTS" id="PR00420">
    <property type="entry name" value="RNGMNOXGNASE"/>
</dbReference>
<dbReference type="InterPro" id="IPR012941">
    <property type="entry name" value="Phe_hydrox_C_dim_dom"/>
</dbReference>
<evidence type="ECO:0000256" key="6">
    <source>
        <dbReference type="SAM" id="MobiDB-lite"/>
    </source>
</evidence>
<dbReference type="PANTHER" id="PTHR43004:SF19">
    <property type="entry name" value="BINDING MONOOXYGENASE, PUTATIVE (JCVI)-RELATED"/>
    <property type="match status" value="1"/>
</dbReference>
<keyword evidence="3" id="KW-0285">Flavoprotein</keyword>
<dbReference type="InterPro" id="IPR036188">
    <property type="entry name" value="FAD/NAD-bd_sf"/>
</dbReference>
<dbReference type="Gene3D" id="3.40.30.120">
    <property type="match status" value="1"/>
</dbReference>
<accession>A0ABR3FQW8</accession>
<keyword evidence="5" id="KW-0560">Oxidoreductase</keyword>
<protein>
    <recommendedName>
        <fullName evidence="11">FAD-binding domain-containing protein</fullName>
    </recommendedName>
</protein>
<evidence type="ECO:0000256" key="5">
    <source>
        <dbReference type="ARBA" id="ARBA00023002"/>
    </source>
</evidence>
<feature type="domain" description="FAD-binding" evidence="7">
    <location>
        <begin position="42"/>
        <end position="289"/>
    </location>
</feature>
<proteinExistence type="inferred from homology"/>
<evidence type="ECO:0000259" key="8">
    <source>
        <dbReference type="Pfam" id="PF07976"/>
    </source>
</evidence>
<organism evidence="9 10">
    <name type="scientific">Marasmius crinis-equi</name>
    <dbReference type="NCBI Taxonomy" id="585013"/>
    <lineage>
        <taxon>Eukaryota</taxon>
        <taxon>Fungi</taxon>
        <taxon>Dikarya</taxon>
        <taxon>Basidiomycota</taxon>
        <taxon>Agaricomycotina</taxon>
        <taxon>Agaricomycetes</taxon>
        <taxon>Agaricomycetidae</taxon>
        <taxon>Agaricales</taxon>
        <taxon>Marasmiineae</taxon>
        <taxon>Marasmiaceae</taxon>
        <taxon>Marasmius</taxon>
    </lineage>
</organism>
<evidence type="ECO:0000313" key="10">
    <source>
        <dbReference type="Proteomes" id="UP001465976"/>
    </source>
</evidence>
<evidence type="ECO:0000313" key="9">
    <source>
        <dbReference type="EMBL" id="KAL0577855.1"/>
    </source>
</evidence>
<dbReference type="Gene3D" id="3.30.70.2450">
    <property type="match status" value="1"/>
</dbReference>
<evidence type="ECO:0000256" key="3">
    <source>
        <dbReference type="ARBA" id="ARBA00022630"/>
    </source>
</evidence>
<reference evidence="9 10" key="1">
    <citation type="submission" date="2024-02" db="EMBL/GenBank/DDBJ databases">
        <title>A draft genome for the cacao thread blight pathogen Marasmius crinis-equi.</title>
        <authorList>
            <person name="Cohen S.P."/>
            <person name="Baruah I.K."/>
            <person name="Amoako-Attah I."/>
            <person name="Bukari Y."/>
            <person name="Meinhardt L.W."/>
            <person name="Bailey B.A."/>
        </authorList>
    </citation>
    <scope>NUCLEOTIDE SEQUENCE [LARGE SCALE GENOMIC DNA]</scope>
    <source>
        <strain evidence="9 10">GH-76</strain>
    </source>
</reference>
<dbReference type="Proteomes" id="UP001465976">
    <property type="component" value="Unassembled WGS sequence"/>
</dbReference>
<dbReference type="InterPro" id="IPR050641">
    <property type="entry name" value="RIFMO-like"/>
</dbReference>
<dbReference type="InterPro" id="IPR036249">
    <property type="entry name" value="Thioredoxin-like_sf"/>
</dbReference>
<gene>
    <name evidence="9" type="ORF">V5O48_004127</name>
</gene>
<dbReference type="Pfam" id="PF01494">
    <property type="entry name" value="FAD_binding_3"/>
    <property type="match status" value="1"/>
</dbReference>
<feature type="domain" description="Phenol hydroxylase-like C-terminal dimerisation" evidence="8">
    <location>
        <begin position="433"/>
        <end position="477"/>
    </location>
</feature>
<comment type="similarity">
    <text evidence="2">Belongs to the PheA/TfdB FAD monooxygenase family.</text>
</comment>
<evidence type="ECO:0000259" key="7">
    <source>
        <dbReference type="Pfam" id="PF01494"/>
    </source>
</evidence>
<keyword evidence="10" id="KW-1185">Reference proteome</keyword>